<sequence length="124" mass="13609">MFGNIVNLFDIYCFSEVPFLFSLGLLLEPAALPQLGDRTCPVSLWTLRAQKRPSSPSASTYMHIHPPPDKPTPSQAAWSLLGLGTAACPLAQAPCHLAHGEVWQGRRQPWLRSCTVRKQGLLSS</sequence>
<evidence type="ECO:0000313" key="3">
    <source>
        <dbReference type="Proteomes" id="UP000558488"/>
    </source>
</evidence>
<organism evidence="2 3">
    <name type="scientific">Pipistrellus kuhlii</name>
    <name type="common">Kuhl's pipistrelle</name>
    <dbReference type="NCBI Taxonomy" id="59472"/>
    <lineage>
        <taxon>Eukaryota</taxon>
        <taxon>Metazoa</taxon>
        <taxon>Chordata</taxon>
        <taxon>Craniata</taxon>
        <taxon>Vertebrata</taxon>
        <taxon>Euteleostomi</taxon>
        <taxon>Mammalia</taxon>
        <taxon>Eutheria</taxon>
        <taxon>Laurasiatheria</taxon>
        <taxon>Chiroptera</taxon>
        <taxon>Yangochiroptera</taxon>
        <taxon>Vespertilionidae</taxon>
        <taxon>Pipistrellus</taxon>
    </lineage>
</organism>
<dbReference type="Proteomes" id="UP000558488">
    <property type="component" value="Unassembled WGS sequence"/>
</dbReference>
<proteinExistence type="predicted"/>
<dbReference type="EMBL" id="JACAGB010000007">
    <property type="protein sequence ID" value="KAF6353590.1"/>
    <property type="molecule type" value="Genomic_DNA"/>
</dbReference>
<comment type="caution">
    <text evidence="2">The sequence shown here is derived from an EMBL/GenBank/DDBJ whole genome shotgun (WGS) entry which is preliminary data.</text>
</comment>
<dbReference type="AlphaFoldDB" id="A0A7J7XW78"/>
<evidence type="ECO:0000313" key="2">
    <source>
        <dbReference type="EMBL" id="KAF6353590.1"/>
    </source>
</evidence>
<accession>A0A7J7XW78</accession>
<evidence type="ECO:0000256" key="1">
    <source>
        <dbReference type="SAM" id="MobiDB-lite"/>
    </source>
</evidence>
<keyword evidence="3" id="KW-1185">Reference proteome</keyword>
<gene>
    <name evidence="2" type="ORF">mPipKuh1_010503</name>
</gene>
<reference evidence="2 3" key="1">
    <citation type="journal article" date="2020" name="Nature">
        <title>Six reference-quality genomes reveal evolution of bat adaptations.</title>
        <authorList>
            <person name="Jebb D."/>
            <person name="Huang Z."/>
            <person name="Pippel M."/>
            <person name="Hughes G.M."/>
            <person name="Lavrichenko K."/>
            <person name="Devanna P."/>
            <person name="Winkler S."/>
            <person name="Jermiin L.S."/>
            <person name="Skirmuntt E.C."/>
            <person name="Katzourakis A."/>
            <person name="Burkitt-Gray L."/>
            <person name="Ray D.A."/>
            <person name="Sullivan K.A.M."/>
            <person name="Roscito J.G."/>
            <person name="Kirilenko B.M."/>
            <person name="Davalos L.M."/>
            <person name="Corthals A.P."/>
            <person name="Power M.L."/>
            <person name="Jones G."/>
            <person name="Ransome R.D."/>
            <person name="Dechmann D.K.N."/>
            <person name="Locatelli A.G."/>
            <person name="Puechmaille S.J."/>
            <person name="Fedrigo O."/>
            <person name="Jarvis E.D."/>
            <person name="Hiller M."/>
            <person name="Vernes S.C."/>
            <person name="Myers E.W."/>
            <person name="Teeling E.C."/>
        </authorList>
    </citation>
    <scope>NUCLEOTIDE SEQUENCE [LARGE SCALE GENOMIC DNA]</scope>
    <source>
        <strain evidence="2">MPipKuh1</strain>
        <tissue evidence="2">Flight muscle</tissue>
    </source>
</reference>
<name>A0A7J7XW78_PIPKU</name>
<protein>
    <submittedName>
        <fullName evidence="2">Uncharacterized protein</fullName>
    </submittedName>
</protein>
<feature type="region of interest" description="Disordered" evidence="1">
    <location>
        <begin position="53"/>
        <end position="72"/>
    </location>
</feature>